<reference evidence="2 3" key="1">
    <citation type="submission" date="2019-02" db="EMBL/GenBank/DDBJ databases">
        <title>Deep-cultivation of Planctomycetes and their phenomic and genomic characterization uncovers novel biology.</title>
        <authorList>
            <person name="Wiegand S."/>
            <person name="Jogler M."/>
            <person name="Boedeker C."/>
            <person name="Pinto D."/>
            <person name="Vollmers J."/>
            <person name="Rivas-Marin E."/>
            <person name="Kohn T."/>
            <person name="Peeters S.H."/>
            <person name="Heuer A."/>
            <person name="Rast P."/>
            <person name="Oberbeckmann S."/>
            <person name="Bunk B."/>
            <person name="Jeske O."/>
            <person name="Meyerdierks A."/>
            <person name="Storesund J.E."/>
            <person name="Kallscheuer N."/>
            <person name="Luecker S."/>
            <person name="Lage O.M."/>
            <person name="Pohl T."/>
            <person name="Merkel B.J."/>
            <person name="Hornburger P."/>
            <person name="Mueller R.-W."/>
            <person name="Bruemmer F."/>
            <person name="Labrenz M."/>
            <person name="Spormann A.M."/>
            <person name="Op Den Camp H."/>
            <person name="Overmann J."/>
            <person name="Amann R."/>
            <person name="Jetten M.S.M."/>
            <person name="Mascher T."/>
            <person name="Medema M.H."/>
            <person name="Devos D.P."/>
            <person name="Kaster A.-K."/>
            <person name="Ovreas L."/>
            <person name="Rohde M."/>
            <person name="Galperin M.Y."/>
            <person name="Jogler C."/>
        </authorList>
    </citation>
    <scope>NUCLEOTIDE SEQUENCE [LARGE SCALE GENOMIC DNA]</scope>
    <source>
        <strain evidence="2 3">Poly59</strain>
    </source>
</reference>
<name>A0A5C6EFQ5_9BACT</name>
<dbReference type="AlphaFoldDB" id="A0A5C6EFQ5"/>
<keyword evidence="3" id="KW-1185">Reference proteome</keyword>
<gene>
    <name evidence="2" type="ORF">Poly59_58610</name>
</gene>
<dbReference type="CDD" id="cd06551">
    <property type="entry name" value="LPLAT"/>
    <property type="match status" value="1"/>
</dbReference>
<dbReference type="GO" id="GO:0016746">
    <property type="term" value="F:acyltransferase activity"/>
    <property type="evidence" value="ECO:0007669"/>
    <property type="project" value="InterPro"/>
</dbReference>
<evidence type="ECO:0000313" key="2">
    <source>
        <dbReference type="EMBL" id="TWU46887.1"/>
    </source>
</evidence>
<dbReference type="RefSeq" id="WP_146537321.1">
    <property type="nucleotide sequence ID" value="NZ_SJPX01000006.1"/>
</dbReference>
<dbReference type="InterPro" id="IPR002123">
    <property type="entry name" value="Plipid/glycerol_acylTrfase"/>
</dbReference>
<comment type="caution">
    <text evidence="2">The sequence shown here is derived from an EMBL/GenBank/DDBJ whole genome shotgun (WGS) entry which is preliminary data.</text>
</comment>
<protein>
    <recommendedName>
        <fullName evidence="1">Phospholipid/glycerol acyltransferase domain-containing protein</fullName>
    </recommendedName>
</protein>
<organism evidence="2 3">
    <name type="scientific">Rubripirellula reticaptiva</name>
    <dbReference type="NCBI Taxonomy" id="2528013"/>
    <lineage>
        <taxon>Bacteria</taxon>
        <taxon>Pseudomonadati</taxon>
        <taxon>Planctomycetota</taxon>
        <taxon>Planctomycetia</taxon>
        <taxon>Pirellulales</taxon>
        <taxon>Pirellulaceae</taxon>
        <taxon>Rubripirellula</taxon>
    </lineage>
</organism>
<dbReference type="OrthoDB" id="152799at2"/>
<dbReference type="EMBL" id="SJPX01000006">
    <property type="protein sequence ID" value="TWU46887.1"/>
    <property type="molecule type" value="Genomic_DNA"/>
</dbReference>
<sequence length="266" mass="30338">MKDNCEAVPPVAKWFQNGFHRFLKPYLRRHFHAIAIERESRCGAAVCCDGPLIVYGNHPSWWDPMVAHFLNLTLFPGRQFRAPIAAEALAHYKVLAKLGFYGVQMDSVAGTARFLKQSNQILDSSTSSIWMTPEGRFADARDHREKLMPGLAHLCSRRSDGWVLPLALEYVFWDERLPVCLARLGVPIRISDHASLLKPQWNDQLQQSLRENQFRLAELAIARSSDPFDNLLMGKRGAGGVYEWTRRMKSLVTGNKFRSEHGSQFK</sequence>
<accession>A0A5C6EFQ5</accession>
<dbReference type="Pfam" id="PF01553">
    <property type="entry name" value="Acyltransferase"/>
    <property type="match status" value="1"/>
</dbReference>
<evidence type="ECO:0000259" key="1">
    <source>
        <dbReference type="Pfam" id="PF01553"/>
    </source>
</evidence>
<feature type="domain" description="Phospholipid/glycerol acyltransferase" evidence="1">
    <location>
        <begin position="49"/>
        <end position="166"/>
    </location>
</feature>
<proteinExistence type="predicted"/>
<dbReference type="Proteomes" id="UP000317977">
    <property type="component" value="Unassembled WGS sequence"/>
</dbReference>
<evidence type="ECO:0000313" key="3">
    <source>
        <dbReference type="Proteomes" id="UP000317977"/>
    </source>
</evidence>